<dbReference type="InterPro" id="IPR055356">
    <property type="entry name" value="ZP-N"/>
</dbReference>
<evidence type="ECO:0000256" key="10">
    <source>
        <dbReference type="ARBA" id="ARBA00022729"/>
    </source>
</evidence>
<dbReference type="InterPro" id="IPR055355">
    <property type="entry name" value="ZP-C"/>
</dbReference>
<keyword evidence="5" id="KW-1003">Cell membrane</keyword>
<dbReference type="PROSITE" id="PS51034">
    <property type="entry name" value="ZP_2"/>
    <property type="match status" value="1"/>
</dbReference>
<evidence type="ECO:0000256" key="17">
    <source>
        <dbReference type="SAM" id="SignalP"/>
    </source>
</evidence>
<dbReference type="GO" id="GO:2000344">
    <property type="term" value="P:positive regulation of acrosome reaction"/>
    <property type="evidence" value="ECO:0007669"/>
    <property type="project" value="TreeGrafter"/>
</dbReference>
<evidence type="ECO:0000256" key="11">
    <source>
        <dbReference type="ARBA" id="ARBA00022989"/>
    </source>
</evidence>
<evidence type="ECO:0000256" key="6">
    <source>
        <dbReference type="ARBA" id="ARBA00022525"/>
    </source>
</evidence>
<dbReference type="PANTHER" id="PTHR11576:SF2">
    <property type="entry name" value="ZONA PELLUCIDA SPERM-BINDING PROTEIN 3"/>
    <property type="match status" value="1"/>
</dbReference>
<dbReference type="PANTHER" id="PTHR11576">
    <property type="entry name" value="ZONA PELLUCIDA SPERM-BINDING PROTEIN 3"/>
    <property type="match status" value="1"/>
</dbReference>
<keyword evidence="8" id="KW-0165">Cleavage on pair of basic residues</keyword>
<evidence type="ECO:0000256" key="2">
    <source>
        <dbReference type="ARBA" id="ARBA00004498"/>
    </source>
</evidence>
<keyword evidence="6" id="KW-0964">Secreted</keyword>
<feature type="compositionally biased region" description="Low complexity" evidence="16">
    <location>
        <begin position="460"/>
        <end position="473"/>
    </location>
</feature>
<dbReference type="GO" id="GO:0007339">
    <property type="term" value="P:binding of sperm to zona pellucida"/>
    <property type="evidence" value="ECO:0007669"/>
    <property type="project" value="TreeGrafter"/>
</dbReference>
<feature type="region of interest" description="Disordered" evidence="16">
    <location>
        <begin position="525"/>
        <end position="545"/>
    </location>
</feature>
<gene>
    <name evidence="19" type="primary">CDC45</name>
</gene>
<dbReference type="SMART" id="SM00241">
    <property type="entry name" value="ZP"/>
    <property type="match status" value="1"/>
</dbReference>
<dbReference type="Ensembl" id="ENSATET00000047357.2">
    <property type="protein sequence ID" value="ENSATEP00000057173.1"/>
    <property type="gene ID" value="ENSATEG00000024713.3"/>
</dbReference>
<evidence type="ECO:0000313" key="19">
    <source>
        <dbReference type="Ensembl" id="ENSATEP00000057173.1"/>
    </source>
</evidence>
<dbReference type="InterPro" id="IPR001507">
    <property type="entry name" value="ZP_dom"/>
</dbReference>
<accession>A0A7N6B3W6</accession>
<evidence type="ECO:0000256" key="9">
    <source>
        <dbReference type="ARBA" id="ARBA00022692"/>
    </source>
</evidence>
<organism evidence="19 20">
    <name type="scientific">Anabas testudineus</name>
    <name type="common">Climbing perch</name>
    <name type="synonym">Anthias testudineus</name>
    <dbReference type="NCBI Taxonomy" id="64144"/>
    <lineage>
        <taxon>Eukaryota</taxon>
        <taxon>Metazoa</taxon>
        <taxon>Chordata</taxon>
        <taxon>Craniata</taxon>
        <taxon>Vertebrata</taxon>
        <taxon>Euteleostomi</taxon>
        <taxon>Actinopterygii</taxon>
        <taxon>Neopterygii</taxon>
        <taxon>Teleostei</taxon>
        <taxon>Neoteleostei</taxon>
        <taxon>Acanthomorphata</taxon>
        <taxon>Anabantaria</taxon>
        <taxon>Anabantiformes</taxon>
        <taxon>Anabantoidei</taxon>
        <taxon>Anabantidae</taxon>
        <taxon>Anabas</taxon>
    </lineage>
</organism>
<dbReference type="Pfam" id="PF00100">
    <property type="entry name" value="Zona_pellucida"/>
    <property type="match status" value="1"/>
</dbReference>
<protein>
    <recommendedName>
        <fullName evidence="4">Zona pellucida sperm-binding protein 3</fullName>
    </recommendedName>
    <alternativeName>
        <fullName evidence="15">Zona pellucida glycoprotein 3</fullName>
    </alternativeName>
</protein>
<keyword evidence="12" id="KW-0472">Membrane</keyword>
<evidence type="ECO:0000256" key="5">
    <source>
        <dbReference type="ARBA" id="ARBA00022475"/>
    </source>
</evidence>
<evidence type="ECO:0000259" key="18">
    <source>
        <dbReference type="PROSITE" id="PS51034"/>
    </source>
</evidence>
<comment type="similarity">
    <text evidence="3">Belongs to the ZP domain family. ZPC subfamily.</text>
</comment>
<keyword evidence="14" id="KW-0325">Glycoprotein</keyword>
<dbReference type="GO" id="GO:0035803">
    <property type="term" value="P:egg coat formation"/>
    <property type="evidence" value="ECO:0007669"/>
    <property type="project" value="TreeGrafter"/>
</dbReference>
<keyword evidence="10 17" id="KW-0732">Signal</keyword>
<feature type="signal peptide" evidence="17">
    <location>
        <begin position="1"/>
        <end position="26"/>
    </location>
</feature>
<dbReference type="Gene3D" id="2.60.40.3210">
    <property type="entry name" value="Zona pellucida, ZP-N domain"/>
    <property type="match status" value="1"/>
</dbReference>
<dbReference type="AlphaFoldDB" id="A0A7N6B3W6"/>
<dbReference type="GO" id="GO:0032190">
    <property type="term" value="F:acrosin binding"/>
    <property type="evidence" value="ECO:0007669"/>
    <property type="project" value="TreeGrafter"/>
</dbReference>
<evidence type="ECO:0000256" key="1">
    <source>
        <dbReference type="ARBA" id="ARBA00004251"/>
    </source>
</evidence>
<evidence type="ECO:0000256" key="4">
    <source>
        <dbReference type="ARBA" id="ARBA00017980"/>
    </source>
</evidence>
<sequence length="573" mass="64120">METLFLWLHLFGGLLLSGICVQSSFAFPSTHHHRRYALYQTPQLTQSQGLQHTLHREQKGEAEEREKVHTVRVTCHPDSMEIFIKADMFGVGAPVDSDDLRLGVEDDDHCRATASLEDEYRIAVGLVDCGTKHWMTEDSLVYTNLLIFSPVTSPYGLIRLDEAVVPIECHYERKYSLSSSSLKPAWIPFTSTQAAEETLMFDLRIMTPDWLYKRGSNVFYLGESISIEASVQDGSHMGLRVFVSNCVATLNPDVYSAPRYVFLENGCLVDSRLPGSKSHFIFRKEEDKLQLVIDTFRFHNEDNGELYITCQLNAIPVNYAEASNKACTLVNRRWQSADGNDYLCRYCQSQSLASPRGFGRPDKQEALWRSGLKTNNVWEQEARVGPLLVLPAQHKSGLLPVEEVPPVSHKLGRPVLYSSQWRSGVTHRVDGVELEKGLVPLPSSGLVEENEDDQSETDVNENGLLPSLPSLPDLVEDDEDENEMDLKYLEKGPLSGLASTLDLVEEKDDKEDNASEKAVFDILQKSKAAEEDNDTTADLRDGSPTAQVELDVTSLFNATATESNLSGTNDPKR</sequence>
<reference evidence="19" key="3">
    <citation type="submission" date="2025-09" db="UniProtKB">
        <authorList>
            <consortium name="Ensembl"/>
        </authorList>
    </citation>
    <scope>IDENTIFICATION</scope>
</reference>
<reference evidence="19" key="1">
    <citation type="submission" date="2021-04" db="EMBL/GenBank/DDBJ databases">
        <authorList>
            <consortium name="Wellcome Sanger Institute Data Sharing"/>
        </authorList>
    </citation>
    <scope>NUCLEOTIDE SEQUENCE [LARGE SCALE GENOMIC DNA]</scope>
</reference>
<comment type="subcellular location">
    <subcellularLocation>
        <location evidence="1">Cell membrane</location>
        <topology evidence="1">Single-pass type I membrane protein</topology>
    </subcellularLocation>
    <subcellularLocation>
        <location evidence="2">Secreted</location>
        <location evidence="2">Extracellular space</location>
        <location evidence="2">Extracellular matrix</location>
    </subcellularLocation>
</comment>
<evidence type="ECO:0000256" key="15">
    <source>
        <dbReference type="ARBA" id="ARBA00030824"/>
    </source>
</evidence>
<evidence type="ECO:0000256" key="7">
    <source>
        <dbReference type="ARBA" id="ARBA00022530"/>
    </source>
</evidence>
<dbReference type="InParanoid" id="A0A7N6B3W6"/>
<dbReference type="GeneTree" id="ENSGT01030000234567"/>
<feature type="region of interest" description="Disordered" evidence="16">
    <location>
        <begin position="440"/>
        <end position="476"/>
    </location>
</feature>
<dbReference type="GO" id="GO:0031012">
    <property type="term" value="C:extracellular matrix"/>
    <property type="evidence" value="ECO:0007669"/>
    <property type="project" value="TreeGrafter"/>
</dbReference>
<keyword evidence="11" id="KW-1133">Transmembrane helix</keyword>
<dbReference type="Proteomes" id="UP000265040">
    <property type="component" value="Chromosome 8"/>
</dbReference>
<keyword evidence="13" id="KW-1015">Disulfide bond</keyword>
<evidence type="ECO:0000256" key="12">
    <source>
        <dbReference type="ARBA" id="ARBA00023136"/>
    </source>
</evidence>
<dbReference type="Pfam" id="PF23344">
    <property type="entry name" value="ZP-N"/>
    <property type="match status" value="1"/>
</dbReference>
<proteinExistence type="inferred from homology"/>
<evidence type="ECO:0000256" key="13">
    <source>
        <dbReference type="ARBA" id="ARBA00023157"/>
    </source>
</evidence>
<reference evidence="19" key="2">
    <citation type="submission" date="2025-08" db="UniProtKB">
        <authorList>
            <consortium name="Ensembl"/>
        </authorList>
    </citation>
    <scope>IDENTIFICATION</scope>
</reference>
<keyword evidence="7" id="KW-0272">Extracellular matrix</keyword>
<dbReference type="FunFam" id="2.60.40.3210:FF:000001">
    <property type="entry name" value="Zona pellucida sperm-binding protein 3"/>
    <property type="match status" value="1"/>
</dbReference>
<evidence type="ECO:0000256" key="16">
    <source>
        <dbReference type="SAM" id="MobiDB-lite"/>
    </source>
</evidence>
<dbReference type="OrthoDB" id="8880842at2759"/>
<dbReference type="InterPro" id="IPR048290">
    <property type="entry name" value="ZP_chr"/>
</dbReference>
<dbReference type="FunFam" id="2.60.40.4100:FF:000002">
    <property type="entry name" value="Zona pellucida sperm-binding protein 3"/>
    <property type="match status" value="1"/>
</dbReference>
<feature type="chain" id="PRO_5031426143" description="Zona pellucida sperm-binding protein 3" evidence="17">
    <location>
        <begin position="27"/>
        <end position="573"/>
    </location>
</feature>
<dbReference type="Gene3D" id="2.60.40.4100">
    <property type="entry name" value="Zona pellucida, ZP-C domain"/>
    <property type="match status" value="1"/>
</dbReference>
<keyword evidence="9" id="KW-0812">Transmembrane</keyword>
<dbReference type="PRINTS" id="PR00023">
    <property type="entry name" value="ZPELLUCIDA"/>
</dbReference>
<feature type="compositionally biased region" description="Acidic residues" evidence="16">
    <location>
        <begin position="448"/>
        <end position="459"/>
    </location>
</feature>
<evidence type="ECO:0000256" key="3">
    <source>
        <dbReference type="ARBA" id="ARBA00006735"/>
    </source>
</evidence>
<evidence type="ECO:0000256" key="14">
    <source>
        <dbReference type="ARBA" id="ARBA00023180"/>
    </source>
</evidence>
<feature type="domain" description="ZP" evidence="18">
    <location>
        <begin position="74"/>
        <end position="334"/>
    </location>
</feature>
<evidence type="ECO:0000256" key="8">
    <source>
        <dbReference type="ARBA" id="ARBA00022685"/>
    </source>
</evidence>
<keyword evidence="20" id="KW-1185">Reference proteome</keyword>
<dbReference type="InterPro" id="IPR042235">
    <property type="entry name" value="ZP-C_dom"/>
</dbReference>
<dbReference type="GO" id="GO:0005886">
    <property type="term" value="C:plasma membrane"/>
    <property type="evidence" value="ECO:0007669"/>
    <property type="project" value="UniProtKB-SubCell"/>
</dbReference>
<evidence type="ECO:0000313" key="20">
    <source>
        <dbReference type="Proteomes" id="UP000265040"/>
    </source>
</evidence>
<name>A0A7N6B3W6_ANATE</name>